<name>A0ABV6Z496_UNCC1</name>
<protein>
    <recommendedName>
        <fullName evidence="5">PspA/IM30 family protein</fullName>
    </recommendedName>
</protein>
<organism evidence="3 4">
    <name type="scientific">candidate division CSSED10-310 bacterium</name>
    <dbReference type="NCBI Taxonomy" id="2855610"/>
    <lineage>
        <taxon>Bacteria</taxon>
        <taxon>Bacteria division CSSED10-310</taxon>
    </lineage>
</organism>
<sequence length="274" mass="31547">MAQGGFSRFWQAIKRLITFKFLYESKRIDEKAEAIFTKSPDGIKAGYDLTKEKWVTQYRDLRDAIANLLELQEQRQIRLEKSEKEENELIEKREGALTLFEKTQAEGNLEEAKKHEAAFNRFHSRIEEIDKMQEELLQEITENGKELANYKLRLTEFQNQIKELEEEKQEAVADFVSSQKTIELNERLSGIATSLDSGPLAAIQKRRNELKAQAKLSSELAGTDVAFQDLQYEKAGKSTAGESAMAKMLAERKAKQKEAEEKPVQEKIEDRPEI</sequence>
<feature type="coiled-coil region" evidence="1">
    <location>
        <begin position="147"/>
        <end position="181"/>
    </location>
</feature>
<dbReference type="Proteomes" id="UP001594351">
    <property type="component" value="Unassembled WGS sequence"/>
</dbReference>
<keyword evidence="4" id="KW-1185">Reference proteome</keyword>
<keyword evidence="1" id="KW-0175">Coiled coil</keyword>
<evidence type="ECO:0000256" key="2">
    <source>
        <dbReference type="SAM" id="MobiDB-lite"/>
    </source>
</evidence>
<evidence type="ECO:0008006" key="5">
    <source>
        <dbReference type="Google" id="ProtNLM"/>
    </source>
</evidence>
<evidence type="ECO:0000256" key="1">
    <source>
        <dbReference type="SAM" id="Coils"/>
    </source>
</evidence>
<feature type="region of interest" description="Disordered" evidence="2">
    <location>
        <begin position="250"/>
        <end position="274"/>
    </location>
</feature>
<evidence type="ECO:0000313" key="4">
    <source>
        <dbReference type="Proteomes" id="UP001594351"/>
    </source>
</evidence>
<comment type="caution">
    <text evidence="3">The sequence shown here is derived from an EMBL/GenBank/DDBJ whole genome shotgun (WGS) entry which is preliminary data.</text>
</comment>
<accession>A0ABV6Z496</accession>
<dbReference type="EMBL" id="JBHPBY010000460">
    <property type="protein sequence ID" value="MFC1853270.1"/>
    <property type="molecule type" value="Genomic_DNA"/>
</dbReference>
<evidence type="ECO:0000313" key="3">
    <source>
        <dbReference type="EMBL" id="MFC1853270.1"/>
    </source>
</evidence>
<reference evidence="3 4" key="1">
    <citation type="submission" date="2024-09" db="EMBL/GenBank/DDBJ databases">
        <title>Laminarin stimulates single cell rates of sulfate reduction while oxygen inhibits transcriptomic activity in coastal marine sediment.</title>
        <authorList>
            <person name="Lindsay M."/>
            <person name="Orcutt B."/>
            <person name="Emerson D."/>
            <person name="Stepanauskas R."/>
            <person name="D'Angelo T."/>
        </authorList>
    </citation>
    <scope>NUCLEOTIDE SEQUENCE [LARGE SCALE GENOMIC DNA]</scope>
    <source>
        <strain evidence="3">SAG AM-311-K15</strain>
    </source>
</reference>
<proteinExistence type="predicted"/>
<gene>
    <name evidence="3" type="ORF">ACFL27_23985</name>
</gene>